<name>A0A075HCB3_9EURY</name>
<reference evidence="2" key="1">
    <citation type="journal article" date="2014" name="Genome Biol. Evol.">
        <title>Pangenome evidence for extensive interdomain horizontal transfer affecting lineage core and shell genes in uncultured planktonic thaumarchaeota and euryarchaeota.</title>
        <authorList>
            <person name="Deschamps P."/>
            <person name="Zivanovic Y."/>
            <person name="Moreira D."/>
            <person name="Rodriguez-Valera F."/>
            <person name="Lopez-Garcia P."/>
        </authorList>
    </citation>
    <scope>NUCLEOTIDE SEQUENCE</scope>
</reference>
<dbReference type="AlphaFoldDB" id="A0A075HCB3"/>
<evidence type="ECO:0000256" key="1">
    <source>
        <dbReference type="SAM" id="Phobius"/>
    </source>
</evidence>
<feature type="transmembrane region" description="Helical" evidence="1">
    <location>
        <begin position="71"/>
        <end position="93"/>
    </location>
</feature>
<accession>A0A075HCB3</accession>
<dbReference type="EMBL" id="KF900917">
    <property type="protein sequence ID" value="AIF11433.1"/>
    <property type="molecule type" value="Genomic_DNA"/>
</dbReference>
<feature type="transmembrane region" description="Helical" evidence="1">
    <location>
        <begin position="7"/>
        <end position="28"/>
    </location>
</feature>
<sequence length="110" mass="12424">MESDTRNGLLLIAVSLIMLPVMMDLMQYHDDASDEYERECDINYRILILDNNDPIDAAQCEELEDEMSKRLVYFIGSMVIFVLSGLCGIALVLPQGDNGRRQPPMGGQLR</sequence>
<evidence type="ECO:0000313" key="2">
    <source>
        <dbReference type="EMBL" id="AIF11433.1"/>
    </source>
</evidence>
<keyword evidence="1" id="KW-0812">Transmembrane</keyword>
<keyword evidence="1" id="KW-0472">Membrane</keyword>
<organism evidence="2">
    <name type="scientific">uncultured marine group II/III euryarchaeote KM3_52_A01</name>
    <dbReference type="NCBI Taxonomy" id="1456457"/>
    <lineage>
        <taxon>Archaea</taxon>
        <taxon>Methanobacteriati</taxon>
        <taxon>Methanobacteriota</taxon>
        <taxon>environmental samples</taxon>
    </lineage>
</organism>
<proteinExistence type="predicted"/>
<keyword evidence="1" id="KW-1133">Transmembrane helix</keyword>
<protein>
    <submittedName>
        <fullName evidence="2">Uncharacterized protein</fullName>
    </submittedName>
</protein>